<gene>
    <name evidence="2" type="ORF">OJ996_12990</name>
</gene>
<feature type="transmembrane region" description="Helical" evidence="1">
    <location>
        <begin position="53"/>
        <end position="78"/>
    </location>
</feature>
<name>A0ABT3G3T2_9BACT</name>
<dbReference type="Pfam" id="PF08592">
    <property type="entry name" value="Anthrone_oxy"/>
    <property type="match status" value="1"/>
</dbReference>
<evidence type="ECO:0000256" key="1">
    <source>
        <dbReference type="SAM" id="Phobius"/>
    </source>
</evidence>
<accession>A0ABT3G3T2</accession>
<dbReference type="InterPro" id="IPR013901">
    <property type="entry name" value="Anthrone_oxy"/>
</dbReference>
<evidence type="ECO:0000313" key="3">
    <source>
        <dbReference type="Proteomes" id="UP001165653"/>
    </source>
</evidence>
<dbReference type="RefSeq" id="WP_264514028.1">
    <property type="nucleotide sequence ID" value="NZ_JAPDDR010000006.1"/>
</dbReference>
<keyword evidence="1" id="KW-0812">Transmembrane</keyword>
<comment type="caution">
    <text evidence="2">The sequence shown here is derived from an EMBL/GenBank/DDBJ whole genome shotgun (WGS) entry which is preliminary data.</text>
</comment>
<sequence>MPALTAHGLLLAATAVGCGLIGGVFFAFSTFIMKALARLPAPQGIAAMQSINIVVINPLFLGALFGTGLLCIAVLITGGGIHRYAALTYLIGTIGVTMFGNVPLNNRLAAIDPQAESSVLIWDHYIERWTRWNHLRTAAALAACAALLVGKVP</sequence>
<reference evidence="2" key="1">
    <citation type="submission" date="2022-10" db="EMBL/GenBank/DDBJ databases">
        <title>Luteolibacter sp. GHJ8, whole genome shotgun sequencing project.</title>
        <authorList>
            <person name="Zhao G."/>
            <person name="Shen L."/>
        </authorList>
    </citation>
    <scope>NUCLEOTIDE SEQUENCE</scope>
    <source>
        <strain evidence="2">GHJ8</strain>
    </source>
</reference>
<evidence type="ECO:0000313" key="2">
    <source>
        <dbReference type="EMBL" id="MCW1914497.1"/>
    </source>
</evidence>
<keyword evidence="1" id="KW-0472">Membrane</keyword>
<dbReference type="EMBL" id="JAPDDR010000006">
    <property type="protein sequence ID" value="MCW1914497.1"/>
    <property type="molecule type" value="Genomic_DNA"/>
</dbReference>
<organism evidence="2 3">
    <name type="scientific">Luteolibacter rhizosphaerae</name>
    <dbReference type="NCBI Taxonomy" id="2989719"/>
    <lineage>
        <taxon>Bacteria</taxon>
        <taxon>Pseudomonadati</taxon>
        <taxon>Verrucomicrobiota</taxon>
        <taxon>Verrucomicrobiia</taxon>
        <taxon>Verrucomicrobiales</taxon>
        <taxon>Verrucomicrobiaceae</taxon>
        <taxon>Luteolibacter</taxon>
    </lineage>
</organism>
<feature type="transmembrane region" description="Helical" evidence="1">
    <location>
        <begin position="6"/>
        <end position="32"/>
    </location>
</feature>
<feature type="transmembrane region" description="Helical" evidence="1">
    <location>
        <begin position="84"/>
        <end position="104"/>
    </location>
</feature>
<keyword evidence="3" id="KW-1185">Reference proteome</keyword>
<dbReference type="Proteomes" id="UP001165653">
    <property type="component" value="Unassembled WGS sequence"/>
</dbReference>
<keyword evidence="1" id="KW-1133">Transmembrane helix</keyword>
<proteinExistence type="predicted"/>
<protein>
    <submittedName>
        <fullName evidence="2">DUF1772 domain-containing protein</fullName>
    </submittedName>
</protein>